<evidence type="ECO:0000256" key="3">
    <source>
        <dbReference type="ARBA" id="ARBA00023015"/>
    </source>
</evidence>
<dbReference type="Gene3D" id="3.40.50.300">
    <property type="entry name" value="P-loop containing nucleotide triphosphate hydrolases"/>
    <property type="match status" value="1"/>
</dbReference>
<evidence type="ECO:0000259" key="11">
    <source>
        <dbReference type="PROSITE" id="PS50113"/>
    </source>
</evidence>
<feature type="domain" description="PAC" evidence="11">
    <location>
        <begin position="209"/>
        <end position="261"/>
    </location>
</feature>
<dbReference type="SMART" id="SM00086">
    <property type="entry name" value="PAC"/>
    <property type="match status" value="3"/>
</dbReference>
<dbReference type="InterPro" id="IPR013767">
    <property type="entry name" value="PAS_fold"/>
</dbReference>
<dbReference type="InterPro" id="IPR000014">
    <property type="entry name" value="PAS"/>
</dbReference>
<dbReference type="Pfam" id="PF25601">
    <property type="entry name" value="AAA_lid_14"/>
    <property type="match status" value="1"/>
</dbReference>
<dbReference type="EMBL" id="NVVJ01000004">
    <property type="protein sequence ID" value="PCJ28004.1"/>
    <property type="molecule type" value="Genomic_DNA"/>
</dbReference>
<dbReference type="InterPro" id="IPR001610">
    <property type="entry name" value="PAC"/>
</dbReference>
<dbReference type="InterPro" id="IPR002197">
    <property type="entry name" value="HTH_Fis"/>
</dbReference>
<dbReference type="InterPro" id="IPR029016">
    <property type="entry name" value="GAF-like_dom_sf"/>
</dbReference>
<accession>A0A2A5B8T7</accession>
<keyword evidence="8" id="KW-0472">Membrane</keyword>
<dbReference type="InterPro" id="IPR027417">
    <property type="entry name" value="P-loop_NTPase"/>
</dbReference>
<dbReference type="InterPro" id="IPR035965">
    <property type="entry name" value="PAS-like_dom_sf"/>
</dbReference>
<organism evidence="12 13">
    <name type="scientific">SAR86 cluster bacterium</name>
    <dbReference type="NCBI Taxonomy" id="2030880"/>
    <lineage>
        <taxon>Bacteria</taxon>
        <taxon>Pseudomonadati</taxon>
        <taxon>Pseudomonadota</taxon>
        <taxon>Gammaproteobacteria</taxon>
        <taxon>SAR86 cluster</taxon>
    </lineage>
</organism>
<dbReference type="InterPro" id="IPR000700">
    <property type="entry name" value="PAS-assoc_C"/>
</dbReference>
<evidence type="ECO:0000256" key="4">
    <source>
        <dbReference type="ARBA" id="ARBA00023125"/>
    </source>
</evidence>
<dbReference type="GO" id="GO:0006355">
    <property type="term" value="P:regulation of DNA-templated transcription"/>
    <property type="evidence" value="ECO:0007669"/>
    <property type="project" value="InterPro"/>
</dbReference>
<evidence type="ECO:0000313" key="13">
    <source>
        <dbReference type="Proteomes" id="UP000218327"/>
    </source>
</evidence>
<keyword evidence="1" id="KW-0547">Nucleotide-binding</keyword>
<evidence type="ECO:0000256" key="6">
    <source>
        <dbReference type="ARBA" id="ARBA00023163"/>
    </source>
</evidence>
<dbReference type="InterPro" id="IPR025662">
    <property type="entry name" value="Sigma_54_int_dom_ATP-bd_1"/>
</dbReference>
<dbReference type="Pfam" id="PF00989">
    <property type="entry name" value="PAS"/>
    <property type="match status" value="2"/>
</dbReference>
<comment type="caution">
    <text evidence="12">The sequence shown here is derived from an EMBL/GenBank/DDBJ whole genome shotgun (WGS) entry which is preliminary data.</text>
</comment>
<dbReference type="PROSITE" id="PS50045">
    <property type="entry name" value="SIGMA54_INTERACT_4"/>
    <property type="match status" value="1"/>
</dbReference>
<dbReference type="InterPro" id="IPR002078">
    <property type="entry name" value="Sigma_54_int"/>
</dbReference>
<dbReference type="CDD" id="cd00130">
    <property type="entry name" value="PAS"/>
    <property type="match status" value="3"/>
</dbReference>
<dbReference type="Gene3D" id="1.10.8.60">
    <property type="match status" value="1"/>
</dbReference>
<feature type="transmembrane region" description="Helical" evidence="8">
    <location>
        <begin position="60"/>
        <end position="83"/>
    </location>
</feature>
<keyword evidence="4" id="KW-0238">DNA-binding</keyword>
<dbReference type="GO" id="GO:0043565">
    <property type="term" value="F:sequence-specific DNA binding"/>
    <property type="evidence" value="ECO:0007669"/>
    <property type="project" value="InterPro"/>
</dbReference>
<gene>
    <name evidence="12" type="ORF">COA96_02250</name>
</gene>
<dbReference type="PROSITE" id="PS00676">
    <property type="entry name" value="SIGMA54_INTERACT_2"/>
    <property type="match status" value="1"/>
</dbReference>
<dbReference type="FunFam" id="3.40.50.300:FF:000006">
    <property type="entry name" value="DNA-binding transcriptional regulator NtrC"/>
    <property type="match status" value="1"/>
</dbReference>
<dbReference type="SMART" id="SM00065">
    <property type="entry name" value="GAF"/>
    <property type="match status" value="4"/>
</dbReference>
<keyword evidence="3" id="KW-0805">Transcription regulation</keyword>
<name>A0A2A5B8T7_9GAMM</name>
<feature type="transmembrane region" description="Helical" evidence="8">
    <location>
        <begin position="103"/>
        <end position="123"/>
    </location>
</feature>
<evidence type="ECO:0000313" key="12">
    <source>
        <dbReference type="EMBL" id="PCJ28004.1"/>
    </source>
</evidence>
<dbReference type="Pfam" id="PF00158">
    <property type="entry name" value="Sigma54_activat"/>
    <property type="match status" value="1"/>
</dbReference>
<evidence type="ECO:0000259" key="9">
    <source>
        <dbReference type="PROSITE" id="PS50045"/>
    </source>
</evidence>
<dbReference type="SUPFAM" id="SSF52540">
    <property type="entry name" value="P-loop containing nucleoside triphosphate hydrolases"/>
    <property type="match status" value="1"/>
</dbReference>
<feature type="domain" description="PAC" evidence="11">
    <location>
        <begin position="1153"/>
        <end position="1206"/>
    </location>
</feature>
<feature type="coiled-coil region" evidence="7">
    <location>
        <begin position="1197"/>
        <end position="1231"/>
    </location>
</feature>
<dbReference type="InterPro" id="IPR003018">
    <property type="entry name" value="GAF"/>
</dbReference>
<evidence type="ECO:0000256" key="8">
    <source>
        <dbReference type="SAM" id="Phobius"/>
    </source>
</evidence>
<feature type="transmembrane region" description="Helical" evidence="8">
    <location>
        <begin position="17"/>
        <end position="39"/>
    </location>
</feature>
<dbReference type="Gene3D" id="3.30.450.20">
    <property type="entry name" value="PAS domain"/>
    <property type="match status" value="3"/>
</dbReference>
<feature type="domain" description="PAS" evidence="10">
    <location>
        <begin position="262"/>
        <end position="332"/>
    </location>
</feature>
<dbReference type="SMART" id="SM00382">
    <property type="entry name" value="AAA"/>
    <property type="match status" value="1"/>
</dbReference>
<dbReference type="PROSITE" id="PS50113">
    <property type="entry name" value="PAC"/>
    <property type="match status" value="3"/>
</dbReference>
<dbReference type="Gene3D" id="1.10.10.60">
    <property type="entry name" value="Homeodomain-like"/>
    <property type="match status" value="1"/>
</dbReference>
<feature type="domain" description="Sigma-54 factor interaction" evidence="9">
    <location>
        <begin position="1238"/>
        <end position="1467"/>
    </location>
</feature>
<protein>
    <recommendedName>
        <fullName evidence="14">Histidine kinase</fullName>
    </recommendedName>
</protein>
<dbReference type="Proteomes" id="UP000218327">
    <property type="component" value="Unassembled WGS sequence"/>
</dbReference>
<evidence type="ECO:0000256" key="5">
    <source>
        <dbReference type="ARBA" id="ARBA00023159"/>
    </source>
</evidence>
<evidence type="ECO:0000259" key="10">
    <source>
        <dbReference type="PROSITE" id="PS50112"/>
    </source>
</evidence>
<dbReference type="PROSITE" id="PS00675">
    <property type="entry name" value="SIGMA54_INTERACT_1"/>
    <property type="match status" value="1"/>
</dbReference>
<dbReference type="InterPro" id="IPR025943">
    <property type="entry name" value="Sigma_54_int_dom_ATP-bd_2"/>
</dbReference>
<dbReference type="SUPFAM" id="SSF55781">
    <property type="entry name" value="GAF domain-like"/>
    <property type="match status" value="4"/>
</dbReference>
<feature type="domain" description="PAS" evidence="10">
    <location>
        <begin position="136"/>
        <end position="212"/>
    </location>
</feature>
<reference evidence="13" key="1">
    <citation type="submission" date="2017-08" db="EMBL/GenBank/DDBJ databases">
        <title>A dynamic microbial community with high functional redundancy inhabits the cold, oxic subseafloor aquifer.</title>
        <authorList>
            <person name="Tully B.J."/>
            <person name="Wheat C.G."/>
            <person name="Glazer B.T."/>
            <person name="Huber J.A."/>
        </authorList>
    </citation>
    <scope>NUCLEOTIDE SEQUENCE [LARGE SCALE GENOMIC DNA]</scope>
</reference>
<dbReference type="InterPro" id="IPR003593">
    <property type="entry name" value="AAA+_ATPase"/>
</dbReference>
<dbReference type="PROSITE" id="PS50112">
    <property type="entry name" value="PAS"/>
    <property type="match status" value="2"/>
</dbReference>
<keyword evidence="8" id="KW-0812">Transmembrane</keyword>
<keyword evidence="6" id="KW-0804">Transcription</keyword>
<evidence type="ECO:0000256" key="2">
    <source>
        <dbReference type="ARBA" id="ARBA00022840"/>
    </source>
</evidence>
<feature type="domain" description="PAC" evidence="11">
    <location>
        <begin position="336"/>
        <end position="388"/>
    </location>
</feature>
<dbReference type="SMART" id="SM00091">
    <property type="entry name" value="PAS"/>
    <property type="match status" value="2"/>
</dbReference>
<evidence type="ECO:0008006" key="14">
    <source>
        <dbReference type="Google" id="ProtNLM"/>
    </source>
</evidence>
<dbReference type="Gene3D" id="3.30.450.40">
    <property type="match status" value="3"/>
</dbReference>
<keyword evidence="5" id="KW-0010">Activator</keyword>
<keyword evidence="8" id="KW-1133">Transmembrane helix</keyword>
<dbReference type="GO" id="GO:0005524">
    <property type="term" value="F:ATP binding"/>
    <property type="evidence" value="ECO:0007669"/>
    <property type="project" value="UniProtKB-KW"/>
</dbReference>
<keyword evidence="7" id="KW-0175">Coiled coil</keyword>
<proteinExistence type="predicted"/>
<evidence type="ECO:0000256" key="7">
    <source>
        <dbReference type="SAM" id="Coils"/>
    </source>
</evidence>
<dbReference type="CDD" id="cd00009">
    <property type="entry name" value="AAA"/>
    <property type="match status" value="1"/>
</dbReference>
<dbReference type="PANTHER" id="PTHR32071">
    <property type="entry name" value="TRANSCRIPTIONAL REGULATORY PROTEIN"/>
    <property type="match status" value="1"/>
</dbReference>
<dbReference type="InterPro" id="IPR013655">
    <property type="entry name" value="PAS_fold_3"/>
</dbReference>
<sequence length="1553" mass="174134">MACRTTSQKHRQRRPAMIWYSSITMTVMDVAILITLAVIGITAIKRGVFQLPDRSKKAAVLIFSGLATIALLAVIDLVARLVLPAQPDELNAIAGVSDFLVNLYFTGVFFAFLFIGIGLLLGIRLIDRYEITLAESESRYRTIVEDQTDLIVRWNIDGIRTWVNDAYCEYFQHPREELLGTSFFPQIPEIVRKEYLAKFRALTPEASTITGENIVFLPDGSQRWQEWTHHVIFDRDGKHIECQSVGRDITVRKTAESALMESEIRYRNLIENTADWVWQIDLQGNNTYTNNQLEVILGYSKEELSSIPPKDTFHPDDFEGVKVQLSSADAKEHGWKHMLFRMLHKDGSYRYLDSNALPRLDSSGALIGFSGINRDVTFKTLLAEATTDLLAANLGSPQIDEVLRKFAEYFNVDRFELWWRDWSGETTTLTYAWTRAGLKTTSSVLKLSEMPLVATEIADNKIIHVADTHELSPEAIGKASIVGSTGSRAFALFPLRISEGQERIGSGRVIMYESVRNWTEEEINELQLAFNVIATAEARMRTRTELQEREQFHALVADVSTDLLKVSVDDSSLTQALQRFAMHFELDSLSYWRFDKASKSASRSCTWLLEGSNPGPSVFKLGSLPQYEAPVLTGEVVRVWDASKLPPESSAERALCELMGITASLSVPVELGAEQNHVGCGVALKFKGTRDWPDQEVEDLQLVFNVIAIGEARLLARTEREDRERFHALVADISTDLLKVSVDDSSLTQALHRFATHFNVGSLSCWWFDEARESARRSCSWTQKGFNPGPSVFGLGNLPYYWATTLAGEVVRVSDANELPSDCSAERALHKSLGVTAALFVPMSLSAERDNIGSGVALAYGGTRDWTDQETKDLQLAFNVIAIAEARKQTETELQGRERFQTFLADISTNLLEAHQDKIGEMIDSGLKQIAQEYGLDRASLWHFEDNMRKVRRVHHWSFSGGELPIGDVIELDSIPWTAARLLSGKDIQLDTIEGIPEEFEGDRSSFEAHGAKSSLGLPLVVDEQQVGAGIFATVQQERSWPEKTKSELRLLVEVLMNAFSRAKSNQINQQRERDLSRSESLAHVGSYSFFPGNDPNDWPPFGKAYFSDEMQLLFDCSSEEASFDVFISRVHRDDNARVQDSIRELLKQGSVLQHEYRLVGPDGKIIHVEDRSEVDRSKDAPEITKVFGSLKDVSERVVRENELRDALEQIEKLRENLEEENLELRDEIRSAHGFDKIIGNSKSLQRCLDLVKKVAPTDATVMLLGETGSGKELIAHAVHDQSDRKDRRMISVNCAALPESLIESELFGHEKGAFTGAVSIRKGRFELADGGTLFLDEIGELPLPLQSKLLRAIQEGEFERLGGSKTLKVDVRILTATNRQLKNIVDRGGFRADLYYRISNFPIEVPSLSERKDDIPLLAEHFVRKFAPELGKNIKAISSGMLRYLVERSWPGNIRELEGFIQHALITNEGDVLTLSVQNEEITQPSSEQNDPYEAKGGTLSSVEHKHIINVLNQTSWTISGDKGAAKILGVPPSTLRSRMKKLGIAHPDKVP</sequence>
<dbReference type="SUPFAM" id="SSF55785">
    <property type="entry name" value="PYP-like sensor domain (PAS domain)"/>
    <property type="match status" value="3"/>
</dbReference>
<dbReference type="Pfam" id="PF02954">
    <property type="entry name" value="HTH_8"/>
    <property type="match status" value="1"/>
</dbReference>
<dbReference type="PANTHER" id="PTHR32071:SF117">
    <property type="entry name" value="PTS-DEPENDENT DIHYDROXYACETONE KINASE OPERON REGULATORY PROTEIN-RELATED"/>
    <property type="match status" value="1"/>
</dbReference>
<keyword evidence="2" id="KW-0067">ATP-binding</keyword>
<dbReference type="NCBIfam" id="TIGR00229">
    <property type="entry name" value="sensory_box"/>
    <property type="match status" value="2"/>
</dbReference>
<evidence type="ECO:0000256" key="1">
    <source>
        <dbReference type="ARBA" id="ARBA00022741"/>
    </source>
</evidence>
<dbReference type="InterPro" id="IPR058031">
    <property type="entry name" value="AAA_lid_NorR"/>
</dbReference>
<dbReference type="Pfam" id="PF08447">
    <property type="entry name" value="PAS_3"/>
    <property type="match status" value="1"/>
</dbReference>